<dbReference type="PANTHER" id="PTHR13767">
    <property type="entry name" value="TRNA-PSEUDOURIDINE SYNTHASE"/>
    <property type="match status" value="1"/>
</dbReference>
<sequence>MDGVINVVKPKDWTSFDVIAKLRRIYHQKKIGHGGTLDPMAEGVLPVFLGRAARLIEYAPIHTKTYEASFRMGLATDTEDMTGQVVEEGPLPEDLSVFERAAEKFRGPIMQVPSSYSALKIKGERAYKLAREGKKVDIPARPVTIYKLEITDIAPPFLSITVTCSAGTYIRALGRDLGREAGCLLTMSSLTRTEMGPFTLQDAWMLEDIEKDPEGAVIKDLHPILSDLPALELSEKEGTDFLQGKRLRCREGDREAAAVFQGSRFLGIASVSRGIIHPKKVFS</sequence>
<reference evidence="8 9" key="1">
    <citation type="submission" date="2011-11" db="EMBL/GenBank/DDBJ databases">
        <title>The Genome Sequence of Dialister succinatiphilus YIT 11850.</title>
        <authorList>
            <consortium name="The Broad Institute Genome Sequencing Platform"/>
            <person name="Earl A."/>
            <person name="Ward D."/>
            <person name="Feldgarden M."/>
            <person name="Gevers D."/>
            <person name="Morotomi M."/>
            <person name="Young S.K."/>
            <person name="Zeng Q."/>
            <person name="Gargeya S."/>
            <person name="Fitzgerald M."/>
            <person name="Haas B."/>
            <person name="Abouelleil A."/>
            <person name="Alvarado L."/>
            <person name="Arachchi H.M."/>
            <person name="Berlin A."/>
            <person name="Brown A."/>
            <person name="Chapman S.B."/>
            <person name="Dunbar C."/>
            <person name="Gearin G."/>
            <person name="Goldberg J."/>
            <person name="Griggs A."/>
            <person name="Gujja S."/>
            <person name="Heiman D."/>
            <person name="Howarth C."/>
            <person name="Lui A."/>
            <person name="MacDonald P.J.P."/>
            <person name="Montmayeur A."/>
            <person name="Murphy C."/>
            <person name="Neiman D."/>
            <person name="Pearson M."/>
            <person name="Priest M."/>
            <person name="Roberts A."/>
            <person name="Saif S."/>
            <person name="Shea T."/>
            <person name="Sisk P."/>
            <person name="Stolte C."/>
            <person name="Sykes S."/>
            <person name="Wortman J."/>
            <person name="Nusbaum C."/>
            <person name="Birren B."/>
        </authorList>
    </citation>
    <scope>NUCLEOTIDE SEQUENCE [LARGE SCALE GENOMIC DNA]</scope>
    <source>
        <strain evidence="8 9">YIT 11850</strain>
    </source>
</reference>
<dbReference type="RefSeq" id="WP_008860127.1">
    <property type="nucleotide sequence ID" value="NZ_JH591188.1"/>
</dbReference>
<protein>
    <recommendedName>
        <fullName evidence="5">tRNA pseudouridine synthase B</fullName>
        <ecNumber evidence="5">5.4.99.25</ecNumber>
    </recommendedName>
    <alternativeName>
        <fullName evidence="5">tRNA pseudouridine(55) synthase</fullName>
        <shortName evidence="5">Psi55 synthase</shortName>
    </alternativeName>
    <alternativeName>
        <fullName evidence="5">tRNA pseudouridylate synthase</fullName>
    </alternativeName>
    <alternativeName>
        <fullName evidence="5">tRNA-uridine isomerase</fullName>
    </alternativeName>
</protein>
<dbReference type="OrthoDB" id="9802309at2"/>
<dbReference type="STRING" id="742743.HMPREF9453_01633"/>
<comment type="catalytic activity">
    <reaction evidence="1 5">
        <text>uridine(55) in tRNA = pseudouridine(55) in tRNA</text>
        <dbReference type="Rhea" id="RHEA:42532"/>
        <dbReference type="Rhea" id="RHEA-COMP:10101"/>
        <dbReference type="Rhea" id="RHEA-COMP:10102"/>
        <dbReference type="ChEBI" id="CHEBI:65314"/>
        <dbReference type="ChEBI" id="CHEBI:65315"/>
        <dbReference type="EC" id="5.4.99.25"/>
    </reaction>
</comment>
<dbReference type="HOGENOM" id="CLU_032087_0_2_9"/>
<dbReference type="Gene3D" id="3.30.2350.10">
    <property type="entry name" value="Pseudouridine synthase"/>
    <property type="match status" value="1"/>
</dbReference>
<comment type="caution">
    <text evidence="8">The sequence shown here is derived from an EMBL/GenBank/DDBJ whole genome shotgun (WGS) entry which is preliminary data.</text>
</comment>
<dbReference type="eggNOG" id="COG0130">
    <property type="taxonomic scope" value="Bacteria"/>
</dbReference>
<evidence type="ECO:0000256" key="2">
    <source>
        <dbReference type="ARBA" id="ARBA00005642"/>
    </source>
</evidence>
<dbReference type="Pfam" id="PF01509">
    <property type="entry name" value="TruB_N"/>
    <property type="match status" value="1"/>
</dbReference>
<dbReference type="AlphaFoldDB" id="H1D1Z5"/>
<dbReference type="GO" id="GO:0031119">
    <property type="term" value="P:tRNA pseudouridine synthesis"/>
    <property type="evidence" value="ECO:0007669"/>
    <property type="project" value="UniProtKB-UniRule"/>
</dbReference>
<dbReference type="EMBL" id="ADLT01000052">
    <property type="protein sequence ID" value="EHO62508.1"/>
    <property type="molecule type" value="Genomic_DNA"/>
</dbReference>
<comment type="function">
    <text evidence="5">Responsible for synthesis of pseudouridine from uracil-55 in the psi GC loop of transfer RNAs.</text>
</comment>
<dbReference type="InterPro" id="IPR014780">
    <property type="entry name" value="tRNA_psdUridine_synth_TruB"/>
</dbReference>
<keyword evidence="3 5" id="KW-0819">tRNA processing</keyword>
<feature type="domain" description="tRNA pseudouridine synthase II TruB subfamily 1 C-terminal" evidence="7">
    <location>
        <begin position="229"/>
        <end position="281"/>
    </location>
</feature>
<dbReference type="GO" id="GO:0160148">
    <property type="term" value="F:tRNA pseudouridine(55) synthase activity"/>
    <property type="evidence" value="ECO:0007669"/>
    <property type="project" value="UniProtKB-EC"/>
</dbReference>
<dbReference type="PANTHER" id="PTHR13767:SF2">
    <property type="entry name" value="PSEUDOURIDYLATE SYNTHASE TRUB1"/>
    <property type="match status" value="1"/>
</dbReference>
<evidence type="ECO:0000313" key="8">
    <source>
        <dbReference type="EMBL" id="EHO62508.1"/>
    </source>
</evidence>
<name>H1D1Z5_9FIRM</name>
<evidence type="ECO:0000259" key="7">
    <source>
        <dbReference type="Pfam" id="PF09157"/>
    </source>
</evidence>
<dbReference type="Pfam" id="PF09157">
    <property type="entry name" value="TruB-C_2"/>
    <property type="match status" value="1"/>
</dbReference>
<dbReference type="CDD" id="cd02573">
    <property type="entry name" value="PseudoU_synth_EcTruB"/>
    <property type="match status" value="1"/>
</dbReference>
<dbReference type="InterPro" id="IPR015240">
    <property type="entry name" value="tRNA_sdUridine_synth_fam1_C"/>
</dbReference>
<dbReference type="GO" id="GO:1990481">
    <property type="term" value="P:mRNA pseudouridine synthesis"/>
    <property type="evidence" value="ECO:0007669"/>
    <property type="project" value="TreeGrafter"/>
</dbReference>
<dbReference type="PATRIC" id="fig|742743.3.peg.1667"/>
<comment type="similarity">
    <text evidence="2 5">Belongs to the pseudouridine synthase TruB family. Type 1 subfamily.</text>
</comment>
<proteinExistence type="inferred from homology"/>
<gene>
    <name evidence="5" type="primary">truB</name>
    <name evidence="8" type="ORF">HMPREF9453_01633</name>
</gene>
<dbReference type="EC" id="5.4.99.25" evidence="5"/>
<feature type="active site" description="Nucleophile" evidence="5">
    <location>
        <position position="38"/>
    </location>
</feature>
<dbReference type="HAMAP" id="MF_01080">
    <property type="entry name" value="TruB_bact"/>
    <property type="match status" value="1"/>
</dbReference>
<evidence type="ECO:0000256" key="3">
    <source>
        <dbReference type="ARBA" id="ARBA00022694"/>
    </source>
</evidence>
<keyword evidence="4 5" id="KW-0413">Isomerase</keyword>
<evidence type="ECO:0000256" key="1">
    <source>
        <dbReference type="ARBA" id="ARBA00000385"/>
    </source>
</evidence>
<dbReference type="InterPro" id="IPR020103">
    <property type="entry name" value="PsdUridine_synth_cat_dom_sf"/>
</dbReference>
<dbReference type="Proteomes" id="UP000003277">
    <property type="component" value="Unassembled WGS sequence"/>
</dbReference>
<evidence type="ECO:0000256" key="5">
    <source>
        <dbReference type="HAMAP-Rule" id="MF_01080"/>
    </source>
</evidence>
<organism evidence="8 9">
    <name type="scientific">Dialister succinatiphilus YIT 11850</name>
    <dbReference type="NCBI Taxonomy" id="742743"/>
    <lineage>
        <taxon>Bacteria</taxon>
        <taxon>Bacillati</taxon>
        <taxon>Bacillota</taxon>
        <taxon>Negativicutes</taxon>
        <taxon>Veillonellales</taxon>
        <taxon>Veillonellaceae</taxon>
        <taxon>Dialister</taxon>
    </lineage>
</organism>
<accession>H1D1Z5</accession>
<dbReference type="NCBIfam" id="TIGR00431">
    <property type="entry name" value="TruB"/>
    <property type="match status" value="1"/>
</dbReference>
<evidence type="ECO:0000259" key="6">
    <source>
        <dbReference type="Pfam" id="PF01509"/>
    </source>
</evidence>
<dbReference type="GO" id="GO:0003723">
    <property type="term" value="F:RNA binding"/>
    <property type="evidence" value="ECO:0007669"/>
    <property type="project" value="InterPro"/>
</dbReference>
<evidence type="ECO:0000313" key="9">
    <source>
        <dbReference type="Proteomes" id="UP000003277"/>
    </source>
</evidence>
<dbReference type="InterPro" id="IPR002501">
    <property type="entry name" value="PsdUridine_synth_N"/>
</dbReference>
<dbReference type="SUPFAM" id="SSF55120">
    <property type="entry name" value="Pseudouridine synthase"/>
    <property type="match status" value="1"/>
</dbReference>
<evidence type="ECO:0000256" key="4">
    <source>
        <dbReference type="ARBA" id="ARBA00023235"/>
    </source>
</evidence>
<feature type="domain" description="Pseudouridine synthase II N-terminal" evidence="6">
    <location>
        <begin position="23"/>
        <end position="170"/>
    </location>
</feature>
<keyword evidence="9" id="KW-1185">Reference proteome</keyword>